<dbReference type="Gene3D" id="3.50.50.60">
    <property type="entry name" value="FAD/NAD(P)-binding domain"/>
    <property type="match status" value="1"/>
</dbReference>
<dbReference type="GO" id="GO:0071949">
    <property type="term" value="F:FAD binding"/>
    <property type="evidence" value="ECO:0007669"/>
    <property type="project" value="InterPro"/>
</dbReference>
<evidence type="ECO:0000256" key="4">
    <source>
        <dbReference type="ARBA" id="ARBA00023027"/>
    </source>
</evidence>
<keyword evidence="5" id="KW-0472">Membrane</keyword>
<dbReference type="GO" id="GO:0016491">
    <property type="term" value="F:oxidoreductase activity"/>
    <property type="evidence" value="ECO:0007669"/>
    <property type="project" value="UniProtKB-KW"/>
</dbReference>
<dbReference type="PRINTS" id="PR00420">
    <property type="entry name" value="RNGMNOXGNASE"/>
</dbReference>
<evidence type="ECO:0000256" key="1">
    <source>
        <dbReference type="ARBA" id="ARBA00022630"/>
    </source>
</evidence>
<keyword evidence="4" id="KW-0520">NAD</keyword>
<protein>
    <recommendedName>
        <fullName evidence="6">FAD-binding domain-containing protein</fullName>
    </recommendedName>
</protein>
<reference evidence="7 8" key="1">
    <citation type="submission" date="2017-03" db="EMBL/GenBank/DDBJ databases">
        <title>Genomes of endolithic fungi from Antarctica.</title>
        <authorList>
            <person name="Coleine C."/>
            <person name="Masonjones S."/>
            <person name="Stajich J.E."/>
        </authorList>
    </citation>
    <scope>NUCLEOTIDE SEQUENCE [LARGE SCALE GENOMIC DNA]</scope>
    <source>
        <strain evidence="7 8">CCFEE 6314</strain>
    </source>
</reference>
<evidence type="ECO:0000313" key="8">
    <source>
        <dbReference type="Proteomes" id="UP000288859"/>
    </source>
</evidence>
<evidence type="ECO:0000256" key="5">
    <source>
        <dbReference type="SAM" id="Phobius"/>
    </source>
</evidence>
<dbReference type="InterPro" id="IPR002938">
    <property type="entry name" value="FAD-bd"/>
</dbReference>
<dbReference type="Gene3D" id="3.30.9.10">
    <property type="entry name" value="D-Amino Acid Oxidase, subunit A, domain 2"/>
    <property type="match status" value="1"/>
</dbReference>
<sequence length="413" mass="45359">MGSMGKEKSTRVLIVGAGPVGLLTGLMLAKCGIQVDVLDAAMEIDPRPRGIAYGPPAVKVLRRAGVLDEVLKRGIEGKRLIWRELSGKYITSLDFTSDPTHVDKSVILPVHLLAGLLYEEITKLDNAKVHWGCRFVNLSQDEGHVLVEAERNGQQETFDVDFVVGCDGARSSVRKVLVNDVFPGKTWDIRYPGFEKHGWTDTQWIVHPEHWGMACKIDDTGLWRFGYGARVAMEEAELKAGLEKKLEILLPGAPKQGDYEVLRWSPFVMNNRCVEKMHVGRVLLAGDAAHLCNPMGGLGLTGGIADVGSLVDALQGIHEGKASLKILEVYDQTRREIYHKFIDPVSSANLERIWLDGSTALETDPGLQFIHAASQDPIKMAQLLHSQDVLTADLTQHYDVKTGIAGSDKGAVE</sequence>
<dbReference type="PANTHER" id="PTHR43476:SF4">
    <property type="entry name" value="BLR0106 PROTEIN"/>
    <property type="match status" value="1"/>
</dbReference>
<proteinExistence type="predicted"/>
<dbReference type="InterPro" id="IPR036188">
    <property type="entry name" value="FAD/NAD-bd_sf"/>
</dbReference>
<organism evidence="7 8">
    <name type="scientific">Exophiala mesophila</name>
    <name type="common">Black yeast-like fungus</name>
    <dbReference type="NCBI Taxonomy" id="212818"/>
    <lineage>
        <taxon>Eukaryota</taxon>
        <taxon>Fungi</taxon>
        <taxon>Dikarya</taxon>
        <taxon>Ascomycota</taxon>
        <taxon>Pezizomycotina</taxon>
        <taxon>Eurotiomycetes</taxon>
        <taxon>Chaetothyriomycetidae</taxon>
        <taxon>Chaetothyriales</taxon>
        <taxon>Herpotrichiellaceae</taxon>
        <taxon>Exophiala</taxon>
    </lineage>
</organism>
<dbReference type="PANTHER" id="PTHR43476">
    <property type="entry name" value="3-(3-HYDROXY-PHENYL)PROPIONATE/3-HYDROXYCINNAMIC ACID HYDROXYLASE"/>
    <property type="match status" value="1"/>
</dbReference>
<dbReference type="InterPro" id="IPR050631">
    <property type="entry name" value="PheA/TfdB_FAD_monoxygenase"/>
</dbReference>
<feature type="domain" description="FAD-binding" evidence="6">
    <location>
        <begin position="10"/>
        <end position="342"/>
    </location>
</feature>
<dbReference type="VEuPathDB" id="FungiDB:PV10_01040"/>
<accession>A0A438N2F6</accession>
<dbReference type="Pfam" id="PF01494">
    <property type="entry name" value="FAD_binding_3"/>
    <property type="match status" value="1"/>
</dbReference>
<evidence type="ECO:0000313" key="7">
    <source>
        <dbReference type="EMBL" id="RVX69825.1"/>
    </source>
</evidence>
<gene>
    <name evidence="7" type="ORF">B0A52_05659</name>
</gene>
<name>A0A438N2F6_EXOME</name>
<dbReference type="EMBL" id="NAJM01000026">
    <property type="protein sequence ID" value="RVX69825.1"/>
    <property type="molecule type" value="Genomic_DNA"/>
</dbReference>
<dbReference type="AlphaFoldDB" id="A0A438N2F6"/>
<keyword evidence="1" id="KW-0285">Flavoprotein</keyword>
<dbReference type="SUPFAM" id="SSF51905">
    <property type="entry name" value="FAD/NAD(P)-binding domain"/>
    <property type="match status" value="1"/>
</dbReference>
<comment type="caution">
    <text evidence="7">The sequence shown here is derived from an EMBL/GenBank/DDBJ whole genome shotgun (WGS) entry which is preliminary data.</text>
</comment>
<evidence type="ECO:0000259" key="6">
    <source>
        <dbReference type="Pfam" id="PF01494"/>
    </source>
</evidence>
<evidence type="ECO:0000256" key="3">
    <source>
        <dbReference type="ARBA" id="ARBA00023002"/>
    </source>
</evidence>
<keyword evidence="5" id="KW-0812">Transmembrane</keyword>
<feature type="transmembrane region" description="Helical" evidence="5">
    <location>
        <begin position="12"/>
        <end position="29"/>
    </location>
</feature>
<keyword evidence="5" id="KW-1133">Transmembrane helix</keyword>
<evidence type="ECO:0000256" key="2">
    <source>
        <dbReference type="ARBA" id="ARBA00022827"/>
    </source>
</evidence>
<dbReference type="Proteomes" id="UP000288859">
    <property type="component" value="Unassembled WGS sequence"/>
</dbReference>
<keyword evidence="2" id="KW-0274">FAD</keyword>
<dbReference type="OrthoDB" id="10016252at2759"/>
<keyword evidence="3" id="KW-0560">Oxidoreductase</keyword>